<dbReference type="Proteomes" id="UP000182692">
    <property type="component" value="Unassembled WGS sequence"/>
</dbReference>
<dbReference type="Gene3D" id="2.40.50.100">
    <property type="match status" value="1"/>
</dbReference>
<organism evidence="3 4">
    <name type="scientific">Enterovibrio norvegicus DSM 15893</name>
    <dbReference type="NCBI Taxonomy" id="1121869"/>
    <lineage>
        <taxon>Bacteria</taxon>
        <taxon>Pseudomonadati</taxon>
        <taxon>Pseudomonadota</taxon>
        <taxon>Gammaproteobacteria</taxon>
        <taxon>Vibrionales</taxon>
        <taxon>Vibrionaceae</taxon>
        <taxon>Enterovibrio</taxon>
    </lineage>
</organism>
<dbReference type="GeneID" id="35873934"/>
<name>A0A1I5V5U1_9GAMM</name>
<dbReference type="OrthoDB" id="6382359at2"/>
<feature type="coiled-coil region" evidence="2">
    <location>
        <begin position="110"/>
        <end position="173"/>
    </location>
</feature>
<dbReference type="PANTHER" id="PTHR30469:SF15">
    <property type="entry name" value="HLYD FAMILY OF SECRETION PROTEINS"/>
    <property type="match status" value="1"/>
</dbReference>
<protein>
    <submittedName>
        <fullName evidence="3">RND family efflux transporter, MFP subunit</fullName>
    </submittedName>
</protein>
<dbReference type="NCBIfam" id="TIGR01730">
    <property type="entry name" value="RND_mfp"/>
    <property type="match status" value="1"/>
</dbReference>
<gene>
    <name evidence="3" type="ORF">SAMN03084138_03836</name>
</gene>
<dbReference type="GO" id="GO:0015562">
    <property type="term" value="F:efflux transmembrane transporter activity"/>
    <property type="evidence" value="ECO:0007669"/>
    <property type="project" value="TreeGrafter"/>
</dbReference>
<comment type="similarity">
    <text evidence="1">Belongs to the membrane fusion protein (MFP) (TC 8.A.1) family.</text>
</comment>
<dbReference type="Gene3D" id="2.40.30.170">
    <property type="match status" value="1"/>
</dbReference>
<dbReference type="GO" id="GO:1990281">
    <property type="term" value="C:efflux pump complex"/>
    <property type="evidence" value="ECO:0007669"/>
    <property type="project" value="TreeGrafter"/>
</dbReference>
<keyword evidence="2" id="KW-0175">Coiled coil</keyword>
<sequence length="376" mass="41651">MKRKKILAVGAGCLAIFFALVIVDELEPDVQKVKEKPPVLAPVSVLDVTPSAHASSLTLLATTSARWPVQLKASSSARLAWLNPNIEPGILVQKGTELARLNTSLLVSNMAQANSDLKQAELNLKKAEHEQTVALRMLSLTKSSPFARKEPQVAAAKAELNRAKQAYESADVLLRDANIVAPFDAVIMRRNISPGEWLVAGQVAFELAASASIDIELPVSEMDWQKVQSALIVPEIRIVDRNANEWPADVRYVSPQADEATRQRKVVLSVSYPYQHEPRLLPNQQVSVVVNLGEQQQVSALPLSAMTRDGYVWTIDKQDRLQKEWVVPVGQVQDTVFVRFDTERDNPRRVVAYPLMSMLPGKHVSPQRLNVQEVAQ</sequence>
<reference evidence="3 4" key="1">
    <citation type="submission" date="2016-10" db="EMBL/GenBank/DDBJ databases">
        <authorList>
            <person name="de Groot N.N."/>
        </authorList>
    </citation>
    <scope>NUCLEOTIDE SEQUENCE [LARGE SCALE GENOMIC DNA]</scope>
    <source>
        <strain evidence="3 4">DSM 15893</strain>
    </source>
</reference>
<accession>A0A1I5V5U1</accession>
<evidence type="ECO:0000313" key="3">
    <source>
        <dbReference type="EMBL" id="SFQ02306.1"/>
    </source>
</evidence>
<dbReference type="RefSeq" id="WP_017011691.1">
    <property type="nucleotide sequence ID" value="NZ_FOWR01000035.1"/>
</dbReference>
<evidence type="ECO:0000256" key="1">
    <source>
        <dbReference type="ARBA" id="ARBA00009477"/>
    </source>
</evidence>
<dbReference type="EMBL" id="FOWR01000035">
    <property type="protein sequence ID" value="SFQ02306.1"/>
    <property type="molecule type" value="Genomic_DNA"/>
</dbReference>
<evidence type="ECO:0000313" key="4">
    <source>
        <dbReference type="Proteomes" id="UP000182692"/>
    </source>
</evidence>
<dbReference type="AlphaFoldDB" id="A0A1I5V5U1"/>
<dbReference type="STRING" id="1121869.SAMN03084138_03836"/>
<dbReference type="PANTHER" id="PTHR30469">
    <property type="entry name" value="MULTIDRUG RESISTANCE PROTEIN MDTA"/>
    <property type="match status" value="1"/>
</dbReference>
<dbReference type="Gene3D" id="1.10.287.470">
    <property type="entry name" value="Helix hairpin bin"/>
    <property type="match status" value="1"/>
</dbReference>
<dbReference type="InterPro" id="IPR006143">
    <property type="entry name" value="RND_pump_MFP"/>
</dbReference>
<proteinExistence type="inferred from homology"/>
<evidence type="ECO:0000256" key="2">
    <source>
        <dbReference type="SAM" id="Coils"/>
    </source>
</evidence>
<dbReference type="SUPFAM" id="SSF111369">
    <property type="entry name" value="HlyD-like secretion proteins"/>
    <property type="match status" value="1"/>
</dbReference>